<comment type="caution">
    <text evidence="2">The sequence shown here is derived from an EMBL/GenBank/DDBJ whole genome shotgun (WGS) entry which is preliminary data.</text>
</comment>
<evidence type="ECO:0000313" key="3">
    <source>
        <dbReference type="Proteomes" id="UP000283530"/>
    </source>
</evidence>
<dbReference type="Pfam" id="PF14547">
    <property type="entry name" value="Hydrophob_seed"/>
    <property type="match status" value="1"/>
</dbReference>
<evidence type="ECO:0000259" key="1">
    <source>
        <dbReference type="Pfam" id="PF14547"/>
    </source>
</evidence>
<reference evidence="2 3" key="1">
    <citation type="journal article" date="2019" name="Nat. Plants">
        <title>Stout camphor tree genome fills gaps in understanding of flowering plant genome evolution.</title>
        <authorList>
            <person name="Chaw S.M."/>
            <person name="Liu Y.C."/>
            <person name="Wu Y.W."/>
            <person name="Wang H.Y."/>
            <person name="Lin C.I."/>
            <person name="Wu C.S."/>
            <person name="Ke H.M."/>
            <person name="Chang L.Y."/>
            <person name="Hsu C.Y."/>
            <person name="Yang H.T."/>
            <person name="Sudianto E."/>
            <person name="Hsu M.H."/>
            <person name="Wu K.P."/>
            <person name="Wang L.N."/>
            <person name="Leebens-Mack J.H."/>
            <person name="Tsai I.J."/>
        </authorList>
    </citation>
    <scope>NUCLEOTIDE SEQUENCE [LARGE SCALE GENOMIC DNA]</scope>
    <source>
        <strain evidence="3">cv. Chaw 1501</strain>
        <tissue evidence="2">Young leaves</tissue>
    </source>
</reference>
<name>A0A443P9M6_9MAGN</name>
<dbReference type="InterPro" id="IPR027923">
    <property type="entry name" value="Hydrophob_seed_dom"/>
</dbReference>
<dbReference type="EMBL" id="QPKB01000006">
    <property type="protein sequence ID" value="RWR87484.1"/>
    <property type="molecule type" value="Genomic_DNA"/>
</dbReference>
<feature type="domain" description="Hydrophobic seed protein" evidence="1">
    <location>
        <begin position="49"/>
        <end position="116"/>
    </location>
</feature>
<proteinExistence type="predicted"/>
<gene>
    <name evidence="2" type="ORF">CKAN_01642700</name>
</gene>
<dbReference type="SUPFAM" id="SSF47699">
    <property type="entry name" value="Bifunctional inhibitor/lipid-transfer protein/seed storage 2S albumin"/>
    <property type="match status" value="1"/>
</dbReference>
<accession>A0A443P9M6</accession>
<organism evidence="2 3">
    <name type="scientific">Cinnamomum micranthum f. kanehirae</name>
    <dbReference type="NCBI Taxonomy" id="337451"/>
    <lineage>
        <taxon>Eukaryota</taxon>
        <taxon>Viridiplantae</taxon>
        <taxon>Streptophyta</taxon>
        <taxon>Embryophyta</taxon>
        <taxon>Tracheophyta</taxon>
        <taxon>Spermatophyta</taxon>
        <taxon>Magnoliopsida</taxon>
        <taxon>Magnoliidae</taxon>
        <taxon>Laurales</taxon>
        <taxon>Lauraceae</taxon>
        <taxon>Cinnamomum</taxon>
    </lineage>
</organism>
<evidence type="ECO:0000313" key="2">
    <source>
        <dbReference type="EMBL" id="RWR87484.1"/>
    </source>
</evidence>
<protein>
    <submittedName>
        <fullName evidence="2">Proline-rich protein DC2.15-like protein</fullName>
    </submittedName>
</protein>
<dbReference type="InterPro" id="IPR036312">
    <property type="entry name" value="Bifun_inhib/LTP/seed_sf"/>
</dbReference>
<sequence length="156" mass="17002">MQILNPHLPTCNVWSPHPHGHFNFSRQITISPYKWAIPSHHCYPASSRKETLKFGVCADLIGLVNVVVGSPPTFPCFSPTQGLANAEAAVCLCTATKADTLGINLNISVSLTWLLNTYVAPTIRWIPAALSNVTLRHPKSTYPTHSHAAVLSIKSH</sequence>
<dbReference type="PANTHER" id="PTHR31731">
    <property type="match status" value="1"/>
</dbReference>
<dbReference type="InterPro" id="IPR051636">
    <property type="entry name" value="Plant_LTP/defense-related"/>
</dbReference>
<dbReference type="Proteomes" id="UP000283530">
    <property type="component" value="Unassembled WGS sequence"/>
</dbReference>
<keyword evidence="3" id="KW-1185">Reference proteome</keyword>
<dbReference type="CDD" id="cd01958">
    <property type="entry name" value="HPS_like"/>
    <property type="match status" value="1"/>
</dbReference>
<dbReference type="Gene3D" id="1.10.110.10">
    <property type="entry name" value="Plant lipid-transfer and hydrophobic proteins"/>
    <property type="match status" value="1"/>
</dbReference>
<dbReference type="AlphaFoldDB" id="A0A443P9M6"/>